<evidence type="ECO:0000256" key="4">
    <source>
        <dbReference type="ARBA" id="ARBA00023136"/>
    </source>
</evidence>
<reference evidence="7" key="2">
    <citation type="submission" date="2004-02" db="EMBL/GenBank/DDBJ databases">
        <authorList>
            <consortium name="Genoscope"/>
            <consortium name="Whitehead Institute Centre for Genome Research"/>
        </authorList>
    </citation>
    <scope>NUCLEOTIDE SEQUENCE</scope>
</reference>
<keyword evidence="4 6" id="KW-0472">Membrane</keyword>
<gene>
    <name evidence="7" type="ORF">GSTENG00021514001</name>
</gene>
<dbReference type="Gene3D" id="1.20.1740.10">
    <property type="entry name" value="Amino acid/polyamine transporter I"/>
    <property type="match status" value="1"/>
</dbReference>
<dbReference type="KEGG" id="tng:GSTEN00021514G001"/>
<proteinExistence type="predicted"/>
<dbReference type="AlphaFoldDB" id="Q4SAC9"/>
<dbReference type="PANTHER" id="PTHR11785:SF246">
    <property type="entry name" value="CYSTINE_GLUTAMATE TRANSPORTER"/>
    <property type="match status" value="1"/>
</dbReference>
<feature type="transmembrane region" description="Helical" evidence="6">
    <location>
        <begin position="177"/>
        <end position="199"/>
    </location>
</feature>
<dbReference type="InterPro" id="IPR050598">
    <property type="entry name" value="AminoAcid_Transporter"/>
</dbReference>
<evidence type="ECO:0000256" key="6">
    <source>
        <dbReference type="SAM" id="Phobius"/>
    </source>
</evidence>
<feature type="compositionally biased region" description="Basic and acidic residues" evidence="5">
    <location>
        <begin position="458"/>
        <end position="470"/>
    </location>
</feature>
<feature type="transmembrane region" description="Helical" evidence="6">
    <location>
        <begin position="7"/>
        <end position="28"/>
    </location>
</feature>
<dbReference type="OrthoDB" id="10062876at2759"/>
<feature type="compositionally biased region" description="Pro residues" evidence="5">
    <location>
        <begin position="418"/>
        <end position="427"/>
    </location>
</feature>
<dbReference type="InterPro" id="IPR002293">
    <property type="entry name" value="AA/rel_permease1"/>
</dbReference>
<comment type="subcellular location">
    <subcellularLocation>
        <location evidence="1">Membrane</location>
        <topology evidence="1">Multi-pass membrane protein</topology>
    </subcellularLocation>
</comment>
<feature type="transmembrane region" description="Helical" evidence="6">
    <location>
        <begin position="75"/>
        <end position="97"/>
    </location>
</feature>
<dbReference type="GO" id="GO:0015179">
    <property type="term" value="F:L-amino acid transmembrane transporter activity"/>
    <property type="evidence" value="ECO:0007669"/>
    <property type="project" value="TreeGrafter"/>
</dbReference>
<feature type="transmembrane region" description="Helical" evidence="6">
    <location>
        <begin position="40"/>
        <end position="63"/>
    </location>
</feature>
<evidence type="ECO:0000256" key="2">
    <source>
        <dbReference type="ARBA" id="ARBA00022692"/>
    </source>
</evidence>
<sequence length="490" mass="51533">VHLRREIGPLPAVALIIGTVVGSGIFIAPKGVLVNSGSVGLSLLVWALCGVLSLFGALCYAELGTTFTKSGGHYTYLLETLGPLPAFLRLWVEFLFIRPAVTSYVSLAFGRYVVEPFFAPCPAPAVLVKLMSVLGVSECLPSAPPPPGCASLTVCLSAAFVVAVNCWSVSLASRTQVALTFIKMFALVLIIIPGVIALAKGKTENFQGGFEMDLLTLDRLPLAFYNGLYAYGGWFYLNFVTEEVINPKRTIPVAVVCSMVTVTVFYVLVNVAYYTVMSPAELLGSEAVAVVSGSGAAPDWPLASGFHVFVCPADVCQPGPAGLDLPGPPPGGPVLPGGPERRLLCGTQDAVCGGQRGPLAPHFFHDPHPQADAVACRAVTVSVGGAHADQRGNLPAHQLCLLRSLVLHRPGNPGDAGAPPPLPPPPEALQGAAGRGARLHGGLLLHRRPVLVLGPLEHGPELRPHADRAPRLLRHRLPTPPASQVETRLQ</sequence>
<dbReference type="PANTHER" id="PTHR11785">
    <property type="entry name" value="AMINO ACID TRANSPORTER"/>
    <property type="match status" value="1"/>
</dbReference>
<dbReference type="Pfam" id="PF13520">
    <property type="entry name" value="AA_permease_2"/>
    <property type="match status" value="1"/>
</dbReference>
<evidence type="ECO:0000256" key="5">
    <source>
        <dbReference type="SAM" id="MobiDB-lite"/>
    </source>
</evidence>
<evidence type="ECO:0000256" key="3">
    <source>
        <dbReference type="ARBA" id="ARBA00022989"/>
    </source>
</evidence>
<keyword evidence="3 6" id="KW-1133">Transmembrane helix</keyword>
<evidence type="ECO:0000256" key="1">
    <source>
        <dbReference type="ARBA" id="ARBA00004141"/>
    </source>
</evidence>
<feature type="region of interest" description="Disordered" evidence="5">
    <location>
        <begin position="411"/>
        <end position="435"/>
    </location>
</feature>
<reference evidence="7" key="1">
    <citation type="journal article" date="2004" name="Nature">
        <title>Genome duplication in the teleost fish Tetraodon nigroviridis reveals the early vertebrate proto-karyotype.</title>
        <authorList>
            <person name="Jaillon O."/>
            <person name="Aury J.-M."/>
            <person name="Brunet F."/>
            <person name="Petit J.-L."/>
            <person name="Stange-Thomann N."/>
            <person name="Mauceli E."/>
            <person name="Bouneau L."/>
            <person name="Fischer C."/>
            <person name="Ozouf-Costaz C."/>
            <person name="Bernot A."/>
            <person name="Nicaud S."/>
            <person name="Jaffe D."/>
            <person name="Fisher S."/>
            <person name="Lutfalla G."/>
            <person name="Dossat C."/>
            <person name="Segurens B."/>
            <person name="Dasilva C."/>
            <person name="Salanoubat M."/>
            <person name="Levy M."/>
            <person name="Boudet N."/>
            <person name="Castellano S."/>
            <person name="Anthouard V."/>
            <person name="Jubin C."/>
            <person name="Castelli V."/>
            <person name="Katinka M."/>
            <person name="Vacherie B."/>
            <person name="Biemont C."/>
            <person name="Skalli Z."/>
            <person name="Cattolico L."/>
            <person name="Poulain J."/>
            <person name="De Berardinis V."/>
            <person name="Cruaud C."/>
            <person name="Duprat S."/>
            <person name="Brottier P."/>
            <person name="Coutanceau J.-P."/>
            <person name="Gouzy J."/>
            <person name="Parra G."/>
            <person name="Lardier G."/>
            <person name="Chapple C."/>
            <person name="McKernan K.J."/>
            <person name="McEwan P."/>
            <person name="Bosak S."/>
            <person name="Kellis M."/>
            <person name="Volff J.-N."/>
            <person name="Guigo R."/>
            <person name="Zody M.C."/>
            <person name="Mesirov J."/>
            <person name="Lindblad-Toh K."/>
            <person name="Birren B."/>
            <person name="Nusbaum C."/>
            <person name="Kahn D."/>
            <person name="Robinson-Rechavi M."/>
            <person name="Laudet V."/>
            <person name="Schachter V."/>
            <person name="Quetier F."/>
            <person name="Saurin W."/>
            <person name="Scarpelli C."/>
            <person name="Wincker P."/>
            <person name="Lander E.S."/>
            <person name="Weissenbach J."/>
            <person name="Roest Crollius H."/>
        </authorList>
    </citation>
    <scope>NUCLEOTIDE SEQUENCE [LARGE SCALE GENOMIC DNA]</scope>
</reference>
<organism evidence="7">
    <name type="scientific">Tetraodon nigroviridis</name>
    <name type="common">Spotted green pufferfish</name>
    <name type="synonym">Chelonodon nigroviridis</name>
    <dbReference type="NCBI Taxonomy" id="99883"/>
    <lineage>
        <taxon>Eukaryota</taxon>
        <taxon>Metazoa</taxon>
        <taxon>Chordata</taxon>
        <taxon>Craniata</taxon>
        <taxon>Vertebrata</taxon>
        <taxon>Euteleostomi</taxon>
        <taxon>Actinopterygii</taxon>
        <taxon>Neopterygii</taxon>
        <taxon>Teleostei</taxon>
        <taxon>Neoteleostei</taxon>
        <taxon>Acanthomorphata</taxon>
        <taxon>Eupercaria</taxon>
        <taxon>Tetraodontiformes</taxon>
        <taxon>Tetradontoidea</taxon>
        <taxon>Tetraodontidae</taxon>
        <taxon>Tetraodon</taxon>
    </lineage>
</organism>
<protein>
    <submittedName>
        <fullName evidence="7">(spotted green pufferfish) hypothetical protein</fullName>
    </submittedName>
</protein>
<feature type="region of interest" description="Disordered" evidence="5">
    <location>
        <begin position="456"/>
        <end position="490"/>
    </location>
</feature>
<dbReference type="GO" id="GO:0016020">
    <property type="term" value="C:membrane"/>
    <property type="evidence" value="ECO:0007669"/>
    <property type="project" value="UniProtKB-SubCell"/>
</dbReference>
<name>Q4SAC9_TETNG</name>
<comment type="caution">
    <text evidence="7">The sequence shown here is derived from an EMBL/GenBank/DDBJ whole genome shotgun (WGS) entry which is preliminary data.</text>
</comment>
<dbReference type="EMBL" id="CAAE01014691">
    <property type="protein sequence ID" value="CAG02403.1"/>
    <property type="molecule type" value="Genomic_DNA"/>
</dbReference>
<keyword evidence="2 6" id="KW-0812">Transmembrane</keyword>
<accession>Q4SAC9</accession>
<evidence type="ECO:0000313" key="7">
    <source>
        <dbReference type="EMBL" id="CAG02403.1"/>
    </source>
</evidence>
<feature type="transmembrane region" description="Helical" evidence="6">
    <location>
        <begin position="251"/>
        <end position="276"/>
    </location>
</feature>
<feature type="transmembrane region" description="Helical" evidence="6">
    <location>
        <begin position="220"/>
        <end position="239"/>
    </location>
</feature>
<feature type="non-terminal residue" evidence="7">
    <location>
        <position position="1"/>
    </location>
</feature>
<feature type="transmembrane region" description="Helical" evidence="6">
    <location>
        <begin position="149"/>
        <end position="171"/>
    </location>
</feature>